<dbReference type="InterPro" id="IPR032710">
    <property type="entry name" value="NTF2-like_dom_sf"/>
</dbReference>
<dbReference type="InterPro" id="IPR048469">
    <property type="entry name" value="YchJ-like_M"/>
</dbReference>
<dbReference type="AlphaFoldDB" id="A0A9W6NXW8"/>
<organism evidence="2 3">
    <name type="scientific">Pseudonocardia halophobica</name>
    <dbReference type="NCBI Taxonomy" id="29401"/>
    <lineage>
        <taxon>Bacteria</taxon>
        <taxon>Bacillati</taxon>
        <taxon>Actinomycetota</taxon>
        <taxon>Actinomycetes</taxon>
        <taxon>Pseudonocardiales</taxon>
        <taxon>Pseudonocardiaceae</taxon>
        <taxon>Pseudonocardia</taxon>
    </lineage>
</organism>
<dbReference type="Proteomes" id="UP001143463">
    <property type="component" value="Unassembled WGS sequence"/>
</dbReference>
<dbReference type="Gene3D" id="3.10.450.50">
    <property type="match status" value="1"/>
</dbReference>
<reference evidence="2" key="1">
    <citation type="journal article" date="2014" name="Int. J. Syst. Evol. Microbiol.">
        <title>Complete genome sequence of Corynebacterium casei LMG S-19264T (=DSM 44701T), isolated from a smear-ripened cheese.</title>
        <authorList>
            <consortium name="US DOE Joint Genome Institute (JGI-PGF)"/>
            <person name="Walter F."/>
            <person name="Albersmeier A."/>
            <person name="Kalinowski J."/>
            <person name="Ruckert C."/>
        </authorList>
    </citation>
    <scope>NUCLEOTIDE SEQUENCE</scope>
    <source>
        <strain evidence="2">VKM Ac-1069</strain>
    </source>
</reference>
<dbReference type="RefSeq" id="WP_037044407.1">
    <property type="nucleotide sequence ID" value="NZ_BAAAUZ010000017.1"/>
</dbReference>
<comment type="caution">
    <text evidence="2">The sequence shown here is derived from an EMBL/GenBank/DDBJ whole genome shotgun (WGS) entry which is preliminary data.</text>
</comment>
<evidence type="ECO:0000313" key="3">
    <source>
        <dbReference type="Proteomes" id="UP001143463"/>
    </source>
</evidence>
<reference evidence="2" key="2">
    <citation type="submission" date="2023-01" db="EMBL/GenBank/DDBJ databases">
        <authorList>
            <person name="Sun Q."/>
            <person name="Evtushenko L."/>
        </authorList>
    </citation>
    <scope>NUCLEOTIDE SEQUENCE</scope>
    <source>
        <strain evidence="2">VKM Ac-1069</strain>
    </source>
</reference>
<proteinExistence type="predicted"/>
<accession>A0A9W6NXW8</accession>
<evidence type="ECO:0000259" key="1">
    <source>
        <dbReference type="Pfam" id="PF17775"/>
    </source>
</evidence>
<sequence length="122" mass="13646">MTPCPCGSGEPYGACCGRLHAGERAVTAEQLMRSRFAAFAVGDEEYLRRTWHRSTRPRRLDLDPAVRWTHLEIVGRVAGGPLDTDGIVEFRAHHRVGGRPGVQAERSRFVREDGAWLYLSAE</sequence>
<dbReference type="EMBL" id="BSFQ01000020">
    <property type="protein sequence ID" value="GLL13304.1"/>
    <property type="molecule type" value="Genomic_DNA"/>
</dbReference>
<evidence type="ECO:0000313" key="2">
    <source>
        <dbReference type="EMBL" id="GLL13304.1"/>
    </source>
</evidence>
<gene>
    <name evidence="2" type="ORF">GCM10017577_44470</name>
</gene>
<name>A0A9W6NXW8_9PSEU</name>
<dbReference type="InterPro" id="IPR004027">
    <property type="entry name" value="SEC_C_motif"/>
</dbReference>
<feature type="domain" description="YchJ-like middle NTF2-like" evidence="1">
    <location>
        <begin position="27"/>
        <end position="120"/>
    </location>
</feature>
<dbReference type="SUPFAM" id="SSF54427">
    <property type="entry name" value="NTF2-like"/>
    <property type="match status" value="1"/>
</dbReference>
<protein>
    <submittedName>
        <fullName evidence="2">UPF0225 protein</fullName>
    </submittedName>
</protein>
<dbReference type="Pfam" id="PF02810">
    <property type="entry name" value="SEC-C"/>
    <property type="match status" value="1"/>
</dbReference>
<keyword evidence="3" id="KW-1185">Reference proteome</keyword>
<dbReference type="Pfam" id="PF17775">
    <property type="entry name" value="YchJ_M-like"/>
    <property type="match status" value="1"/>
</dbReference>